<dbReference type="RefSeq" id="WP_120697883.1">
    <property type="nucleotide sequence ID" value="NZ_RBDX01000011.1"/>
</dbReference>
<dbReference type="EMBL" id="RBDY01000011">
    <property type="protein sequence ID" value="RKN21565.1"/>
    <property type="molecule type" value="Genomic_DNA"/>
</dbReference>
<evidence type="ECO:0000313" key="4">
    <source>
        <dbReference type="Proteomes" id="UP000268652"/>
    </source>
</evidence>
<dbReference type="Proteomes" id="UP000275024">
    <property type="component" value="Unassembled WGS sequence"/>
</dbReference>
<evidence type="ECO:0000259" key="1">
    <source>
        <dbReference type="Pfam" id="PF13649"/>
    </source>
</evidence>
<keyword evidence="4" id="KW-1185">Reference proteome</keyword>
<proteinExistence type="predicted"/>
<dbReference type="Proteomes" id="UP000268652">
    <property type="component" value="Unassembled WGS sequence"/>
</dbReference>
<feature type="domain" description="Methyltransferase" evidence="1">
    <location>
        <begin position="11"/>
        <end position="56"/>
    </location>
</feature>
<dbReference type="InterPro" id="IPR041698">
    <property type="entry name" value="Methyltransf_25"/>
</dbReference>
<keyword evidence="2" id="KW-0808">Transferase</keyword>
<dbReference type="AlphaFoldDB" id="A0A3A9W6B2"/>
<organism evidence="2 5">
    <name type="scientific">Streptomyces radicis</name>
    <dbReference type="NCBI Taxonomy" id="1750517"/>
    <lineage>
        <taxon>Bacteria</taxon>
        <taxon>Bacillati</taxon>
        <taxon>Actinomycetota</taxon>
        <taxon>Actinomycetes</taxon>
        <taxon>Kitasatosporales</taxon>
        <taxon>Streptomycetaceae</taxon>
        <taxon>Streptomyces</taxon>
    </lineage>
</organism>
<dbReference type="GO" id="GO:0032259">
    <property type="term" value="P:methylation"/>
    <property type="evidence" value="ECO:0007669"/>
    <property type="project" value="UniProtKB-KW"/>
</dbReference>
<dbReference type="Gene3D" id="3.40.50.150">
    <property type="entry name" value="Vaccinia Virus protein VP39"/>
    <property type="match status" value="1"/>
</dbReference>
<accession>A0A3A9W6B2</accession>
<name>A0A3A9W6B2_9ACTN</name>
<dbReference type="EMBL" id="RBDX01000011">
    <property type="protein sequence ID" value="RKN08400.1"/>
    <property type="molecule type" value="Genomic_DNA"/>
</dbReference>
<evidence type="ECO:0000313" key="3">
    <source>
        <dbReference type="EMBL" id="RKN21565.1"/>
    </source>
</evidence>
<dbReference type="SUPFAM" id="SSF53335">
    <property type="entry name" value="S-adenosyl-L-methionine-dependent methyltransferases"/>
    <property type="match status" value="1"/>
</dbReference>
<gene>
    <name evidence="3" type="ORF">D7318_16505</name>
    <name evidence="2" type="ORF">D7319_15935</name>
</gene>
<dbReference type="CDD" id="cd02440">
    <property type="entry name" value="AdoMet_MTases"/>
    <property type="match status" value="1"/>
</dbReference>
<evidence type="ECO:0000313" key="2">
    <source>
        <dbReference type="EMBL" id="RKN08400.1"/>
    </source>
</evidence>
<reference evidence="4 5" key="1">
    <citation type="submission" date="2018-09" db="EMBL/GenBank/DDBJ databases">
        <title>Streptomyces sp. nov. DS1-2, an endophytic actinomycete isolated from roots of Dendrobium scabrilingue.</title>
        <authorList>
            <person name="Kuncharoen N."/>
            <person name="Kudo T."/>
            <person name="Ohkuma M."/>
            <person name="Yuki M."/>
            <person name="Tanasupawat S."/>
        </authorList>
    </citation>
    <scope>NUCLEOTIDE SEQUENCE [LARGE SCALE GENOMIC DNA]</scope>
    <source>
        <strain evidence="2 5">AZ1-7</strain>
        <strain evidence="3 4">DS1-2</strain>
    </source>
</reference>
<protein>
    <submittedName>
        <fullName evidence="2">Methyltransferase domain-containing protein</fullName>
    </submittedName>
</protein>
<dbReference type="Pfam" id="PF13649">
    <property type="entry name" value="Methyltransf_25"/>
    <property type="match status" value="1"/>
</dbReference>
<dbReference type="OrthoDB" id="22151at2"/>
<comment type="caution">
    <text evidence="2">The sequence shown here is derived from an EMBL/GenBank/DDBJ whole genome shotgun (WGS) entry which is preliminary data.</text>
</comment>
<sequence>MELLGDPRSALEIGCGTGWAVAHLARQGVVATGVDLSPVMVKNVTERWGATGAEFVFSQPPAIPGAHGPQGMYKGGFAGCARYAYRYAYPPLTWERLLRAAGFEGAEVTVVDGPGAGWIGPLIGRATVA</sequence>
<dbReference type="GO" id="GO:0008168">
    <property type="term" value="F:methyltransferase activity"/>
    <property type="evidence" value="ECO:0007669"/>
    <property type="project" value="UniProtKB-KW"/>
</dbReference>
<keyword evidence="2" id="KW-0489">Methyltransferase</keyword>
<dbReference type="InterPro" id="IPR029063">
    <property type="entry name" value="SAM-dependent_MTases_sf"/>
</dbReference>
<evidence type="ECO:0000313" key="5">
    <source>
        <dbReference type="Proteomes" id="UP000275024"/>
    </source>
</evidence>